<sequence length="290" mass="29689">MAATQMTASRLLVPSTGISTRRSSRPARAVRVFASTQERQGPKDVVLKTLSAIAAAQLAVLPISGAAMAVDLPSKAGAEASDQKTDNLPSFKDIGASLNKQFGQTDPKDVGRAIDQNTPDINLEKNPKDLANDAGKAVRNAAGDLSEAPSPYDTAREQRTEANSYGSGDSSQNGIPKSLQGNPGQSAVGKGGNTGPNVGSSDNQRRTPNLARDLLSELADLPNPFAGNPANEAATKAQRAAEDVGKKLPSGGDATSALKNNIPALPKVGGGSGLPGSGQGKGDLFKSRNL</sequence>
<name>A0AAV1I835_9CHLO</name>
<feature type="region of interest" description="Disordered" evidence="1">
    <location>
        <begin position="1"/>
        <end position="24"/>
    </location>
</feature>
<protein>
    <submittedName>
        <fullName evidence="2">Uncharacterized protein</fullName>
    </submittedName>
</protein>
<feature type="compositionally biased region" description="Polar residues" evidence="1">
    <location>
        <begin position="161"/>
        <end position="185"/>
    </location>
</feature>
<dbReference type="EMBL" id="CAUYUE010000008">
    <property type="protein sequence ID" value="CAK0783219.1"/>
    <property type="molecule type" value="Genomic_DNA"/>
</dbReference>
<feature type="compositionally biased region" description="Gly residues" evidence="1">
    <location>
        <begin position="268"/>
        <end position="281"/>
    </location>
</feature>
<evidence type="ECO:0000313" key="3">
    <source>
        <dbReference type="Proteomes" id="UP001314263"/>
    </source>
</evidence>
<dbReference type="Proteomes" id="UP001314263">
    <property type="component" value="Unassembled WGS sequence"/>
</dbReference>
<dbReference type="AlphaFoldDB" id="A0AAV1I835"/>
<organism evidence="2 3">
    <name type="scientific">Coccomyxa viridis</name>
    <dbReference type="NCBI Taxonomy" id="1274662"/>
    <lineage>
        <taxon>Eukaryota</taxon>
        <taxon>Viridiplantae</taxon>
        <taxon>Chlorophyta</taxon>
        <taxon>core chlorophytes</taxon>
        <taxon>Trebouxiophyceae</taxon>
        <taxon>Trebouxiophyceae incertae sedis</taxon>
        <taxon>Coccomyxaceae</taxon>
        <taxon>Coccomyxa</taxon>
    </lineage>
</organism>
<feature type="region of interest" description="Disordered" evidence="1">
    <location>
        <begin position="100"/>
        <end position="128"/>
    </location>
</feature>
<proteinExistence type="predicted"/>
<evidence type="ECO:0000313" key="2">
    <source>
        <dbReference type="EMBL" id="CAK0783219.1"/>
    </source>
</evidence>
<feature type="region of interest" description="Disordered" evidence="1">
    <location>
        <begin position="141"/>
        <end position="206"/>
    </location>
</feature>
<accession>A0AAV1I835</accession>
<gene>
    <name evidence="2" type="ORF">CVIRNUC_006418</name>
</gene>
<reference evidence="2 3" key="1">
    <citation type="submission" date="2023-10" db="EMBL/GenBank/DDBJ databases">
        <authorList>
            <person name="Maclean D."/>
            <person name="Macfadyen A."/>
        </authorList>
    </citation>
    <scope>NUCLEOTIDE SEQUENCE [LARGE SCALE GENOMIC DNA]</scope>
</reference>
<feature type="region of interest" description="Disordered" evidence="1">
    <location>
        <begin position="220"/>
        <end position="290"/>
    </location>
</feature>
<comment type="caution">
    <text evidence="2">The sequence shown here is derived from an EMBL/GenBank/DDBJ whole genome shotgun (WGS) entry which is preliminary data.</text>
</comment>
<keyword evidence="3" id="KW-1185">Reference proteome</keyword>
<evidence type="ECO:0000256" key="1">
    <source>
        <dbReference type="SAM" id="MobiDB-lite"/>
    </source>
</evidence>